<dbReference type="InterPro" id="IPR036291">
    <property type="entry name" value="NAD(P)-bd_dom_sf"/>
</dbReference>
<dbReference type="GO" id="GO:0030267">
    <property type="term" value="F:glyoxylate reductase (NADPH) activity"/>
    <property type="evidence" value="ECO:0007669"/>
    <property type="project" value="TreeGrafter"/>
</dbReference>
<evidence type="ECO:0000313" key="8">
    <source>
        <dbReference type="Proteomes" id="UP000886743"/>
    </source>
</evidence>
<evidence type="ECO:0000259" key="5">
    <source>
        <dbReference type="Pfam" id="PF00389"/>
    </source>
</evidence>
<comment type="caution">
    <text evidence="7">The sequence shown here is derived from an EMBL/GenBank/DDBJ whole genome shotgun (WGS) entry which is preliminary data.</text>
</comment>
<reference evidence="7" key="1">
    <citation type="submission" date="2020-10" db="EMBL/GenBank/DDBJ databases">
        <authorList>
            <person name="Gilroy R."/>
        </authorList>
    </citation>
    <scope>NUCLEOTIDE SEQUENCE</scope>
    <source>
        <strain evidence="7">4920</strain>
    </source>
</reference>
<protein>
    <submittedName>
        <fullName evidence="7">Hydroxyacid dehydrogenase</fullName>
    </submittedName>
</protein>
<dbReference type="Gene3D" id="3.40.50.720">
    <property type="entry name" value="NAD(P)-binding Rossmann-like Domain"/>
    <property type="match status" value="2"/>
</dbReference>
<dbReference type="InterPro" id="IPR050223">
    <property type="entry name" value="D-isomer_2-hydroxyacid_DH"/>
</dbReference>
<evidence type="ECO:0000256" key="1">
    <source>
        <dbReference type="ARBA" id="ARBA00005854"/>
    </source>
</evidence>
<sequence>MNILVSIPQGDLFDSFIYKNTVERMRKMGNVVLNESNAHFTHEELCEKIKGMDVVITGWGSPCIDADVLQYADSLKYVAHTGGSVANYVCEEVYKKGITVISGNEMYAESVAEGVIAYILSSLRMIPRFSHRLSYDKVWESQDLGRNYAKGLLDRTVGIVSYGTISKYIIPMLQPFHVKIKLYSRKTMPQEFLEEYNVEQVSLEDVFSTSDVVTIQTAKNPHTIGMINKKHLSLMKDGALFVNTSRGPIVDEGDLIAEIEKDRIYVMLDVYNQEPLPQDSPFLGREKVLLMPHMAGPTIDRRDAITNALLTDIENHMAGKPLTLEIPWELAREMTQN</sequence>
<comment type="similarity">
    <text evidence="1 4">Belongs to the D-isomer specific 2-hydroxyacid dehydrogenase family.</text>
</comment>
<evidence type="ECO:0000256" key="4">
    <source>
        <dbReference type="RuleBase" id="RU003719"/>
    </source>
</evidence>
<dbReference type="GO" id="GO:0005829">
    <property type="term" value="C:cytosol"/>
    <property type="evidence" value="ECO:0007669"/>
    <property type="project" value="TreeGrafter"/>
</dbReference>
<gene>
    <name evidence="7" type="ORF">IAC74_00580</name>
</gene>
<dbReference type="SUPFAM" id="SSF52283">
    <property type="entry name" value="Formate/glycerate dehydrogenase catalytic domain-like"/>
    <property type="match status" value="1"/>
</dbReference>
<reference evidence="7" key="2">
    <citation type="journal article" date="2021" name="PeerJ">
        <title>Extensive microbial diversity within the chicken gut microbiome revealed by metagenomics and culture.</title>
        <authorList>
            <person name="Gilroy R."/>
            <person name="Ravi A."/>
            <person name="Getino M."/>
            <person name="Pursley I."/>
            <person name="Horton D.L."/>
            <person name="Alikhan N.F."/>
            <person name="Baker D."/>
            <person name="Gharbi K."/>
            <person name="Hall N."/>
            <person name="Watson M."/>
            <person name="Adriaenssens E.M."/>
            <person name="Foster-Nyarko E."/>
            <person name="Jarju S."/>
            <person name="Secka A."/>
            <person name="Antonio M."/>
            <person name="Oren A."/>
            <person name="Chaudhuri R.R."/>
            <person name="La Ragione R."/>
            <person name="Hildebrand F."/>
            <person name="Pallen M.J."/>
        </authorList>
    </citation>
    <scope>NUCLEOTIDE SEQUENCE</scope>
    <source>
        <strain evidence="7">4920</strain>
    </source>
</reference>
<dbReference type="Proteomes" id="UP000886743">
    <property type="component" value="Unassembled WGS sequence"/>
</dbReference>
<organism evidence="7 8">
    <name type="scientific">Candidatus Aphodoplasma excrementigallinarum</name>
    <dbReference type="NCBI Taxonomy" id="2840673"/>
    <lineage>
        <taxon>Bacteria</taxon>
        <taxon>Bacillati</taxon>
        <taxon>Bacillota</taxon>
        <taxon>Clostridia</taxon>
        <taxon>Eubacteriales</taxon>
        <taxon>Candidatus Aphodoplasma</taxon>
    </lineage>
</organism>
<dbReference type="Pfam" id="PF02826">
    <property type="entry name" value="2-Hacid_dh_C"/>
    <property type="match status" value="1"/>
</dbReference>
<dbReference type="InterPro" id="IPR029753">
    <property type="entry name" value="D-isomer_DH_CS"/>
</dbReference>
<dbReference type="AlphaFoldDB" id="A0A9D1NF75"/>
<dbReference type="CDD" id="cd12167">
    <property type="entry name" value="2-Hacid_dh_8"/>
    <property type="match status" value="1"/>
</dbReference>
<name>A0A9D1NF75_9FIRM</name>
<dbReference type="Pfam" id="PF00389">
    <property type="entry name" value="2-Hacid_dh"/>
    <property type="match status" value="1"/>
</dbReference>
<dbReference type="PROSITE" id="PS00671">
    <property type="entry name" value="D_2_HYDROXYACID_DH_3"/>
    <property type="match status" value="1"/>
</dbReference>
<evidence type="ECO:0000256" key="3">
    <source>
        <dbReference type="ARBA" id="ARBA00023027"/>
    </source>
</evidence>
<feature type="domain" description="D-isomer specific 2-hydroxyacid dehydrogenase catalytic" evidence="5">
    <location>
        <begin position="20"/>
        <end position="322"/>
    </location>
</feature>
<proteinExistence type="inferred from homology"/>
<evidence type="ECO:0000259" key="6">
    <source>
        <dbReference type="Pfam" id="PF02826"/>
    </source>
</evidence>
<evidence type="ECO:0000313" key="7">
    <source>
        <dbReference type="EMBL" id="HIV02038.1"/>
    </source>
</evidence>
<dbReference type="SUPFAM" id="SSF51735">
    <property type="entry name" value="NAD(P)-binding Rossmann-fold domains"/>
    <property type="match status" value="1"/>
</dbReference>
<dbReference type="InterPro" id="IPR006140">
    <property type="entry name" value="D-isomer_DH_NAD-bd"/>
</dbReference>
<dbReference type="InterPro" id="IPR006139">
    <property type="entry name" value="D-isomer_2_OHA_DH_cat_dom"/>
</dbReference>
<keyword evidence="3" id="KW-0520">NAD</keyword>
<feature type="domain" description="D-isomer specific 2-hydroxyacid dehydrogenase NAD-binding" evidence="6">
    <location>
        <begin position="116"/>
        <end position="295"/>
    </location>
</feature>
<dbReference type="PANTHER" id="PTHR10996">
    <property type="entry name" value="2-HYDROXYACID DEHYDROGENASE-RELATED"/>
    <property type="match status" value="1"/>
</dbReference>
<dbReference type="PANTHER" id="PTHR10996:SF178">
    <property type="entry name" value="2-HYDROXYACID DEHYDROGENASE YGL185C-RELATED"/>
    <property type="match status" value="1"/>
</dbReference>
<dbReference type="EMBL" id="DVOF01000012">
    <property type="protein sequence ID" value="HIV02038.1"/>
    <property type="molecule type" value="Genomic_DNA"/>
</dbReference>
<evidence type="ECO:0000256" key="2">
    <source>
        <dbReference type="ARBA" id="ARBA00023002"/>
    </source>
</evidence>
<keyword evidence="2 4" id="KW-0560">Oxidoreductase</keyword>
<dbReference type="GO" id="GO:0016618">
    <property type="term" value="F:hydroxypyruvate reductase [NAD(P)H] activity"/>
    <property type="evidence" value="ECO:0007669"/>
    <property type="project" value="TreeGrafter"/>
</dbReference>
<accession>A0A9D1NF75</accession>
<dbReference type="GO" id="GO:0051287">
    <property type="term" value="F:NAD binding"/>
    <property type="evidence" value="ECO:0007669"/>
    <property type="project" value="InterPro"/>
</dbReference>